<dbReference type="Pfam" id="PF08905">
    <property type="entry name" value="DUF1850"/>
    <property type="match status" value="1"/>
</dbReference>
<reference evidence="1" key="3">
    <citation type="submission" date="2022-12" db="EMBL/GenBank/DDBJ databases">
        <title>Genome analysis and biological profiling of marine Salinicoccus roseus MOSEL-ME25.</title>
        <authorList>
            <person name="Mirza F.T."/>
            <person name="Xie Y."/>
            <person name="Shinwari Z.K."/>
        </authorList>
    </citation>
    <scope>NUCLEOTIDE SEQUENCE</scope>
    <source>
        <strain evidence="1">MOSEL-ME25</strain>
    </source>
</reference>
<dbReference type="AlphaFoldDB" id="A0A265E806"/>
<evidence type="ECO:0000313" key="4">
    <source>
        <dbReference type="Proteomes" id="UP000527860"/>
    </source>
</evidence>
<protein>
    <submittedName>
        <fullName evidence="2">DUF1850 domain-containing protein</fullName>
    </submittedName>
</protein>
<dbReference type="OrthoDB" id="4411648at2"/>
<sequence length="157" mass="18221">MNNRIKVLLTGSILAVLLFLFLFPERTIKLEAEGYDARFLPDETFELHWIHSIEKSEWYEVYEVEENAFLLTDTYFETFGAGVPHQSESEPEVTEEGFVKFTVNDTYDALYLNVSENVKTTIIQNQKEYPLYDFYEANTALEVKIVNTTLLQRITGG</sequence>
<dbReference type="Proteomes" id="UP000216682">
    <property type="component" value="Unassembled WGS sequence"/>
</dbReference>
<comment type="caution">
    <text evidence="2">The sequence shown here is derived from an EMBL/GenBank/DDBJ whole genome shotgun (WGS) entry which is preliminary data.</text>
</comment>
<evidence type="ECO:0000313" key="3">
    <source>
        <dbReference type="Proteomes" id="UP000216682"/>
    </source>
</evidence>
<accession>A0A265E806</accession>
<dbReference type="RefSeq" id="WP_084217747.1">
    <property type="nucleotide sequence ID" value="NZ_JABEVU030000001.1"/>
</dbReference>
<organism evidence="2 3">
    <name type="scientific">Salinicoccus roseus</name>
    <dbReference type="NCBI Taxonomy" id="45670"/>
    <lineage>
        <taxon>Bacteria</taxon>
        <taxon>Bacillati</taxon>
        <taxon>Bacillota</taxon>
        <taxon>Bacilli</taxon>
        <taxon>Bacillales</taxon>
        <taxon>Staphylococcaceae</taxon>
        <taxon>Salinicoccus</taxon>
    </lineage>
</organism>
<dbReference type="GeneID" id="77845365"/>
<dbReference type="InterPro" id="IPR015001">
    <property type="entry name" value="DUF1850"/>
</dbReference>
<proteinExistence type="predicted"/>
<dbReference type="Proteomes" id="UP000527860">
    <property type="component" value="Unassembled WGS sequence"/>
</dbReference>
<name>A0A265E806_9STAP</name>
<gene>
    <name evidence="2" type="ORF">CFN03_06885</name>
    <name evidence="1" type="ORF">F7P68_0008700</name>
</gene>
<evidence type="ECO:0000313" key="2">
    <source>
        <dbReference type="EMBL" id="OZT77650.1"/>
    </source>
</evidence>
<keyword evidence="4" id="KW-1185">Reference proteome</keyword>
<dbReference type="EMBL" id="NPEZ01000002">
    <property type="protein sequence ID" value="OZT77650.1"/>
    <property type="molecule type" value="Genomic_DNA"/>
</dbReference>
<reference evidence="1" key="2">
    <citation type="submission" date="2020-04" db="EMBL/GenBank/DDBJ databases">
        <authorList>
            <person name="Tanveer F."/>
            <person name="Xie Y."/>
            <person name="Shinwari Z.K."/>
        </authorList>
    </citation>
    <scope>NUCLEOTIDE SEQUENCE</scope>
    <source>
        <strain evidence="1">MOSEL-ME25</strain>
    </source>
</reference>
<dbReference type="EMBL" id="JABEVU030000001">
    <property type="protein sequence ID" value="MDB0580609.1"/>
    <property type="molecule type" value="Genomic_DNA"/>
</dbReference>
<reference evidence="2 3" key="1">
    <citation type="submission" date="2017-07" db="EMBL/GenBank/DDBJ databases">
        <title>Shotgun whole genome sequences of three halophilic bacterial isolates.</title>
        <authorList>
            <person name="Pozzo T."/>
            <person name="Higdon S.M."/>
            <person name="Quillaguaman J."/>
        </authorList>
    </citation>
    <scope>NUCLEOTIDE SEQUENCE [LARGE SCALE GENOMIC DNA]</scope>
    <source>
        <strain evidence="2 3">BU-1</strain>
    </source>
</reference>
<evidence type="ECO:0000313" key="1">
    <source>
        <dbReference type="EMBL" id="MDB0580609.1"/>
    </source>
</evidence>